<comment type="caution">
    <text evidence="1">The sequence shown here is derived from an EMBL/GenBank/DDBJ whole genome shotgun (WGS) entry which is preliminary data.</text>
</comment>
<sequence>MKMDYQGVLKQLSDYAASNPFPPTIAAIAAYPPEDNAYLTRMKRWKEEAGNVPREVKHRFRVQMQTLIKEKAKS</sequence>
<keyword evidence="2" id="KW-1185">Reference proteome</keyword>
<evidence type="ECO:0000313" key="1">
    <source>
        <dbReference type="EMBL" id="GAE95419.1"/>
    </source>
</evidence>
<dbReference type="Gene3D" id="1.10.8.200">
    <property type="entry name" value="Replisome organizer (g39p helicase loader/inhibitor protein)"/>
    <property type="match status" value="1"/>
</dbReference>
<organism evidence="1 2">
    <name type="scientific">Gracilibacillus boraciitolerans JCM 21714</name>
    <dbReference type="NCBI Taxonomy" id="1298598"/>
    <lineage>
        <taxon>Bacteria</taxon>
        <taxon>Bacillati</taxon>
        <taxon>Bacillota</taxon>
        <taxon>Bacilli</taxon>
        <taxon>Bacillales</taxon>
        <taxon>Bacillaceae</taxon>
        <taxon>Gracilibacillus</taxon>
    </lineage>
</organism>
<gene>
    <name evidence="1" type="ORF">JCM21714_4657</name>
</gene>
<reference evidence="1 2" key="1">
    <citation type="journal article" date="2014" name="Genome Announc.">
        <title>Draft Genome Sequence of the Boron-Tolerant and Moderately Halotolerant Bacterium Gracilibacillus boraciitolerans JCM 21714T.</title>
        <authorList>
            <person name="Ahmed I."/>
            <person name="Oshima K."/>
            <person name="Suda W."/>
            <person name="Kitamura K."/>
            <person name="Iida T."/>
            <person name="Ohmori Y."/>
            <person name="Fujiwara T."/>
            <person name="Hattori M."/>
            <person name="Ohkuma M."/>
        </authorList>
    </citation>
    <scope>NUCLEOTIDE SEQUENCE [LARGE SCALE GENOMIC DNA]</scope>
    <source>
        <strain evidence="1 2">JCM 21714</strain>
    </source>
</reference>
<protein>
    <submittedName>
        <fullName evidence="1">Uncharacterized protein</fullName>
    </submittedName>
</protein>
<accession>W4VR02</accession>
<dbReference type="Proteomes" id="UP000019102">
    <property type="component" value="Unassembled WGS sequence"/>
</dbReference>
<dbReference type="STRING" id="1298598.JCM21714_4657"/>
<name>W4VR02_9BACI</name>
<proteinExistence type="predicted"/>
<dbReference type="EMBL" id="BAVS01000058">
    <property type="protein sequence ID" value="GAE95419.1"/>
    <property type="molecule type" value="Genomic_DNA"/>
</dbReference>
<evidence type="ECO:0000313" key="2">
    <source>
        <dbReference type="Proteomes" id="UP000019102"/>
    </source>
</evidence>
<dbReference type="AlphaFoldDB" id="W4VR02"/>